<reference evidence="1" key="1">
    <citation type="journal article" date="2015" name="Nature">
        <title>Complex archaea that bridge the gap between prokaryotes and eukaryotes.</title>
        <authorList>
            <person name="Spang A."/>
            <person name="Saw J.H."/>
            <person name="Jorgensen S.L."/>
            <person name="Zaremba-Niedzwiedzka K."/>
            <person name="Martijn J."/>
            <person name="Lind A.E."/>
            <person name="van Eijk R."/>
            <person name="Schleper C."/>
            <person name="Guy L."/>
            <person name="Ettema T.J."/>
        </authorList>
    </citation>
    <scope>NUCLEOTIDE SEQUENCE</scope>
</reference>
<accession>A0A0F9FA15</accession>
<evidence type="ECO:0000313" key="1">
    <source>
        <dbReference type="EMBL" id="KKL83204.1"/>
    </source>
</evidence>
<sequence>MSKKTFLFGISLFLGILFSITSAKVTAHSPTNLVLEYNANTQSLNATFTHNVDTTDHYIKTVLITVNGSTVLNIPYTSQPSNIFTYNYTITANAGAIISVKGTCSRSGSITRTFTVGIGQ</sequence>
<gene>
    <name evidence="1" type="ORF">LCGC14_1977080</name>
</gene>
<dbReference type="AlphaFoldDB" id="A0A0F9FA15"/>
<organism evidence="1">
    <name type="scientific">marine sediment metagenome</name>
    <dbReference type="NCBI Taxonomy" id="412755"/>
    <lineage>
        <taxon>unclassified sequences</taxon>
        <taxon>metagenomes</taxon>
        <taxon>ecological metagenomes</taxon>
    </lineage>
</organism>
<feature type="non-terminal residue" evidence="1">
    <location>
        <position position="120"/>
    </location>
</feature>
<comment type="caution">
    <text evidence="1">The sequence shown here is derived from an EMBL/GenBank/DDBJ whole genome shotgun (WGS) entry which is preliminary data.</text>
</comment>
<protein>
    <submittedName>
        <fullName evidence="1">Uncharacterized protein</fullName>
    </submittedName>
</protein>
<dbReference type="EMBL" id="LAZR01022050">
    <property type="protein sequence ID" value="KKL83204.1"/>
    <property type="molecule type" value="Genomic_DNA"/>
</dbReference>
<name>A0A0F9FA15_9ZZZZ</name>
<proteinExistence type="predicted"/>